<dbReference type="Proteomes" id="UP001500889">
    <property type="component" value="Chromosome A"/>
</dbReference>
<keyword evidence="6" id="KW-0805">Transcription regulation</keyword>
<keyword evidence="7" id="KW-0238">DNA-binding</keyword>
<evidence type="ECO:0000313" key="13">
    <source>
        <dbReference type="Proteomes" id="UP001500889"/>
    </source>
</evidence>
<dbReference type="SUPFAM" id="SSF57667">
    <property type="entry name" value="beta-beta-alpha zinc fingers"/>
    <property type="match status" value="1"/>
</dbReference>
<dbReference type="PANTHER" id="PTHR16515:SF49">
    <property type="entry name" value="GASTRULA ZINC FINGER PROTEIN XLCGF49.1-LIKE-RELATED"/>
    <property type="match status" value="1"/>
</dbReference>
<dbReference type="SMART" id="SM00355">
    <property type="entry name" value="ZnF_C2H2"/>
    <property type="match status" value="3"/>
</dbReference>
<evidence type="ECO:0000256" key="7">
    <source>
        <dbReference type="ARBA" id="ARBA00023125"/>
    </source>
</evidence>
<dbReference type="InterPro" id="IPR036236">
    <property type="entry name" value="Znf_C2H2_sf"/>
</dbReference>
<evidence type="ECO:0000256" key="1">
    <source>
        <dbReference type="ARBA" id="ARBA00004123"/>
    </source>
</evidence>
<dbReference type="InterPro" id="IPR013087">
    <property type="entry name" value="Znf_C2H2_type"/>
</dbReference>
<keyword evidence="5" id="KW-0862">Zinc</keyword>
<evidence type="ECO:0000256" key="8">
    <source>
        <dbReference type="ARBA" id="ARBA00023163"/>
    </source>
</evidence>
<dbReference type="InterPro" id="IPR050331">
    <property type="entry name" value="Zinc_finger"/>
</dbReference>
<keyword evidence="4 10" id="KW-0863">Zinc-finger</keyword>
<dbReference type="GO" id="GO:0005634">
    <property type="term" value="C:nucleus"/>
    <property type="evidence" value="ECO:0007669"/>
    <property type="project" value="UniProtKB-SubCell"/>
</dbReference>
<protein>
    <submittedName>
        <fullName evidence="12">AT-rich binding protein</fullName>
    </submittedName>
</protein>
<keyword evidence="13" id="KW-1185">Reference proteome</keyword>
<dbReference type="PROSITE" id="PS00028">
    <property type="entry name" value="ZINC_FINGER_C2H2_1"/>
    <property type="match status" value="2"/>
</dbReference>
<dbReference type="GO" id="GO:0008270">
    <property type="term" value="F:zinc ion binding"/>
    <property type="evidence" value="ECO:0007669"/>
    <property type="project" value="UniProtKB-KW"/>
</dbReference>
<evidence type="ECO:0000256" key="5">
    <source>
        <dbReference type="ARBA" id="ARBA00022833"/>
    </source>
</evidence>
<dbReference type="GO" id="GO:0010468">
    <property type="term" value="P:regulation of gene expression"/>
    <property type="evidence" value="ECO:0007669"/>
    <property type="project" value="TreeGrafter"/>
</dbReference>
<evidence type="ECO:0000256" key="6">
    <source>
        <dbReference type="ARBA" id="ARBA00023015"/>
    </source>
</evidence>
<evidence type="ECO:0000256" key="10">
    <source>
        <dbReference type="PROSITE-ProRule" id="PRU00042"/>
    </source>
</evidence>
<evidence type="ECO:0000256" key="9">
    <source>
        <dbReference type="ARBA" id="ARBA00023242"/>
    </source>
</evidence>
<evidence type="ECO:0000259" key="11">
    <source>
        <dbReference type="PROSITE" id="PS50157"/>
    </source>
</evidence>
<evidence type="ECO:0000256" key="4">
    <source>
        <dbReference type="ARBA" id="ARBA00022771"/>
    </source>
</evidence>
<dbReference type="AlphaFoldDB" id="A0AAU9FZX0"/>
<keyword evidence="8" id="KW-0804">Transcription</keyword>
<keyword evidence="9" id="KW-0539">Nucleus</keyword>
<evidence type="ECO:0000313" key="12">
    <source>
        <dbReference type="EMBL" id="BFG01126.1"/>
    </source>
</evidence>
<dbReference type="PROSITE" id="PS50157">
    <property type="entry name" value="ZINC_FINGER_C2H2_2"/>
    <property type="match status" value="2"/>
</dbReference>
<keyword evidence="2" id="KW-0479">Metal-binding</keyword>
<keyword evidence="3" id="KW-0677">Repeat</keyword>
<evidence type="ECO:0000256" key="3">
    <source>
        <dbReference type="ARBA" id="ARBA00022737"/>
    </source>
</evidence>
<comment type="subcellular location">
    <subcellularLocation>
        <location evidence="1">Nucleus</location>
    </subcellularLocation>
</comment>
<proteinExistence type="predicted"/>
<name>A0AAU9FZX0_DROMD</name>
<dbReference type="GO" id="GO:0003677">
    <property type="term" value="F:DNA binding"/>
    <property type="evidence" value="ECO:0007669"/>
    <property type="project" value="UniProtKB-KW"/>
</dbReference>
<dbReference type="PANTHER" id="PTHR16515">
    <property type="entry name" value="PR DOMAIN ZINC FINGER PROTEIN"/>
    <property type="match status" value="1"/>
</dbReference>
<accession>A0AAU9FZX0</accession>
<organism evidence="12 13">
    <name type="scientific">Drosophila madeirensis</name>
    <name type="common">Fruit fly</name>
    <dbReference type="NCBI Taxonomy" id="30013"/>
    <lineage>
        <taxon>Eukaryota</taxon>
        <taxon>Metazoa</taxon>
        <taxon>Ecdysozoa</taxon>
        <taxon>Arthropoda</taxon>
        <taxon>Hexapoda</taxon>
        <taxon>Insecta</taxon>
        <taxon>Pterygota</taxon>
        <taxon>Neoptera</taxon>
        <taxon>Endopterygota</taxon>
        <taxon>Diptera</taxon>
        <taxon>Brachycera</taxon>
        <taxon>Muscomorpha</taxon>
        <taxon>Ephydroidea</taxon>
        <taxon>Drosophilidae</taxon>
        <taxon>Drosophila</taxon>
        <taxon>Sophophora</taxon>
    </lineage>
</organism>
<reference evidence="12 13" key="1">
    <citation type="submission" date="2024-02" db="EMBL/GenBank/DDBJ databases">
        <title>A chromosome-level genome assembly of Drosophila madeirensis, a fruit fly species endemic to Madeira island.</title>
        <authorList>
            <person name="Tomihara K."/>
            <person name="Llopart A."/>
            <person name="Yamamoto D."/>
        </authorList>
    </citation>
    <scope>NUCLEOTIDE SEQUENCE [LARGE SCALE GENOMIC DNA]</scope>
    <source>
        <strain evidence="12 13">RF1</strain>
    </source>
</reference>
<gene>
    <name evidence="12" type="ORF">DMAD_00956</name>
</gene>
<evidence type="ECO:0000256" key="2">
    <source>
        <dbReference type="ARBA" id="ARBA00022723"/>
    </source>
</evidence>
<feature type="domain" description="C2H2-type" evidence="11">
    <location>
        <begin position="335"/>
        <end position="359"/>
    </location>
</feature>
<sequence>MGFPRILSKNNKIYTKLGEFCLSGDSFWIVCHTCQEELQTQDQFWKHIQDEHNFLHGVAKEHSRTSSYCLTDVEAAAATSGATTSQGAGSVTSVTVPLALYHCSTKYSEDDQREIDIHEAHQQQQQQQQQLQQQQQRDVAKELAELHANAVAAAAAAAVAANESSTRSSSGIDIKIEPPCLTLPPEMQAAAAAATANATIYHLPQLGPTVVPPPVPATGFVGASVSTSTTVSTTPPNVTGSHSVMQQQQAGVLTGSSLSTLSMSVGPSTAMAAALLSTQELPKDSNSTTASAGSAVSSDDGERWYICDYETCGLKFKYKSRMELHRVVHSKERRFNCELCSASFKQSCNLSTHRKKKHALRGIKSEILPQRF</sequence>
<dbReference type="EMBL" id="AP029266">
    <property type="protein sequence ID" value="BFG01126.1"/>
    <property type="molecule type" value="Genomic_DNA"/>
</dbReference>
<feature type="domain" description="C2H2-type" evidence="11">
    <location>
        <begin position="305"/>
        <end position="334"/>
    </location>
</feature>
<dbReference type="Gene3D" id="3.30.160.60">
    <property type="entry name" value="Classic Zinc Finger"/>
    <property type="match status" value="2"/>
</dbReference>